<dbReference type="InterPro" id="IPR003737">
    <property type="entry name" value="GlcNAc_PI_deacetylase-related"/>
</dbReference>
<dbReference type="InterPro" id="IPR024078">
    <property type="entry name" value="LmbE-like_dom_sf"/>
</dbReference>
<dbReference type="KEGG" id="tle:Tlet_0393"/>
<dbReference type="SUPFAM" id="SSF102588">
    <property type="entry name" value="LmbE-like"/>
    <property type="match status" value="1"/>
</dbReference>
<dbReference type="STRING" id="416591.Tlet_0393"/>
<protein>
    <submittedName>
        <fullName evidence="1">LmbE family protein</fullName>
    </submittedName>
</protein>
<organism evidence="1 2">
    <name type="scientific">Pseudothermotoga lettingae (strain ATCC BAA-301 / DSM 14385 / NBRC 107922 / TMO)</name>
    <name type="common">Thermotoga lettingae</name>
    <dbReference type="NCBI Taxonomy" id="416591"/>
    <lineage>
        <taxon>Bacteria</taxon>
        <taxon>Thermotogati</taxon>
        <taxon>Thermotogota</taxon>
        <taxon>Thermotogae</taxon>
        <taxon>Thermotogales</taxon>
        <taxon>Thermotogaceae</taxon>
        <taxon>Pseudothermotoga</taxon>
    </lineage>
</organism>
<gene>
    <name evidence="1" type="ordered locus">Tlet_0393</name>
</gene>
<keyword evidence="2" id="KW-1185">Reference proteome</keyword>
<dbReference type="AlphaFoldDB" id="A8F476"/>
<dbReference type="RefSeq" id="WP_012002441.1">
    <property type="nucleotide sequence ID" value="NC_009828.1"/>
</dbReference>
<sequence>MKKILVTAAHSDDLVIGMGGTLKNLSTLGHKIWVVSACGDRISGFEDAMHHLGVEALSFPYRYGEIDEEEFSRKIEELFKELKPDIVFTHWQNEILYDHELVGRITLKIARKEEKEVYLFEIPASSLNFDFDIAIDITDFFGHKKQAIEMMKDAFDEKVFLKEIMPSVVYTPGFRGIQVGCDFAEVFKHCGSRFPLAPFRKKLLDIARI</sequence>
<dbReference type="eggNOG" id="COG2120">
    <property type="taxonomic scope" value="Bacteria"/>
</dbReference>
<dbReference type="EMBL" id="CP000812">
    <property type="protein sequence ID" value="ABV32960.1"/>
    <property type="molecule type" value="Genomic_DNA"/>
</dbReference>
<dbReference type="Gene3D" id="3.40.50.10320">
    <property type="entry name" value="LmbE-like"/>
    <property type="match status" value="1"/>
</dbReference>
<reference evidence="1 2" key="1">
    <citation type="submission" date="2007-08" db="EMBL/GenBank/DDBJ databases">
        <title>Complete sequence of Thermotoga lettingae TMO.</title>
        <authorList>
            <consortium name="US DOE Joint Genome Institute"/>
            <person name="Copeland A."/>
            <person name="Lucas S."/>
            <person name="Lapidus A."/>
            <person name="Barry K."/>
            <person name="Glavina del Rio T."/>
            <person name="Dalin E."/>
            <person name="Tice H."/>
            <person name="Pitluck S."/>
            <person name="Foster B."/>
            <person name="Bruce D."/>
            <person name="Schmutz J."/>
            <person name="Larimer F."/>
            <person name="Land M."/>
            <person name="Hauser L."/>
            <person name="Kyrpides N."/>
            <person name="Mikhailova N."/>
            <person name="Nelson K."/>
            <person name="Gogarten J.P."/>
            <person name="Noll K."/>
            <person name="Richardson P."/>
        </authorList>
    </citation>
    <scope>NUCLEOTIDE SEQUENCE [LARGE SCALE GENOMIC DNA]</scope>
    <source>
        <strain evidence="2">ATCC BAA-301 / DSM 14385 / NBRC 107922 / TMO</strain>
    </source>
</reference>
<dbReference type="OrthoDB" id="9790023at2"/>
<dbReference type="HOGENOM" id="CLU_049311_5_1_0"/>
<dbReference type="Proteomes" id="UP000002016">
    <property type="component" value="Chromosome"/>
</dbReference>
<evidence type="ECO:0000313" key="1">
    <source>
        <dbReference type="EMBL" id="ABV32960.1"/>
    </source>
</evidence>
<accession>A8F476</accession>
<dbReference type="Pfam" id="PF02585">
    <property type="entry name" value="PIG-L"/>
    <property type="match status" value="1"/>
</dbReference>
<proteinExistence type="predicted"/>
<reference evidence="1 2" key="2">
    <citation type="journal article" date="2009" name="Proc. Natl. Acad. Sci. U.S.A.">
        <title>On the chimeric nature, thermophilic origin, and phylogenetic placement of the Thermotogales.</title>
        <authorList>
            <person name="Zhaxybayeva O."/>
            <person name="Swithers K.S."/>
            <person name="Lapierre P."/>
            <person name="Fournier G.P."/>
            <person name="Bickhart D.M."/>
            <person name="DeBoy R.T."/>
            <person name="Nelson K.E."/>
            <person name="Nesbo C.L."/>
            <person name="Doolittle W.F."/>
            <person name="Gogarten J.P."/>
            <person name="Noll K.M."/>
        </authorList>
    </citation>
    <scope>NUCLEOTIDE SEQUENCE [LARGE SCALE GENOMIC DNA]</scope>
    <source>
        <strain evidence="2">ATCC BAA-301 / DSM 14385 / NBRC 107922 / TMO</strain>
    </source>
</reference>
<evidence type="ECO:0000313" key="2">
    <source>
        <dbReference type="Proteomes" id="UP000002016"/>
    </source>
</evidence>
<name>A8F476_PSELT</name>